<dbReference type="AlphaFoldDB" id="A0A9W7LDD2"/>
<keyword evidence="2" id="KW-0812">Transmembrane</keyword>
<evidence type="ECO:0000313" key="3">
    <source>
        <dbReference type="EMBL" id="GMI45537.1"/>
    </source>
</evidence>
<accession>A0A9W7LDD2</accession>
<dbReference type="EMBL" id="BRYA01000253">
    <property type="protein sequence ID" value="GMI45537.1"/>
    <property type="molecule type" value="Genomic_DNA"/>
</dbReference>
<feature type="transmembrane region" description="Helical" evidence="2">
    <location>
        <begin position="284"/>
        <end position="307"/>
    </location>
</feature>
<organism evidence="3 4">
    <name type="scientific">Triparma columacea</name>
    <dbReference type="NCBI Taxonomy" id="722753"/>
    <lineage>
        <taxon>Eukaryota</taxon>
        <taxon>Sar</taxon>
        <taxon>Stramenopiles</taxon>
        <taxon>Ochrophyta</taxon>
        <taxon>Bolidophyceae</taxon>
        <taxon>Parmales</taxon>
        <taxon>Triparmaceae</taxon>
        <taxon>Triparma</taxon>
    </lineage>
</organism>
<feature type="transmembrane region" description="Helical" evidence="2">
    <location>
        <begin position="331"/>
        <end position="350"/>
    </location>
</feature>
<reference evidence="4" key="1">
    <citation type="journal article" date="2023" name="Commun. Biol.">
        <title>Genome analysis of Parmales, the sister group of diatoms, reveals the evolutionary specialization of diatoms from phago-mixotrophs to photoautotrophs.</title>
        <authorList>
            <person name="Ban H."/>
            <person name="Sato S."/>
            <person name="Yoshikawa S."/>
            <person name="Yamada K."/>
            <person name="Nakamura Y."/>
            <person name="Ichinomiya M."/>
            <person name="Sato N."/>
            <person name="Blanc-Mathieu R."/>
            <person name="Endo H."/>
            <person name="Kuwata A."/>
            <person name="Ogata H."/>
        </authorList>
    </citation>
    <scope>NUCLEOTIDE SEQUENCE [LARGE SCALE GENOMIC DNA]</scope>
</reference>
<comment type="caution">
    <text evidence="3">The sequence shown here is derived from an EMBL/GenBank/DDBJ whole genome shotgun (WGS) entry which is preliminary data.</text>
</comment>
<gene>
    <name evidence="3" type="ORF">TrCOL_g10414</name>
</gene>
<feature type="region of interest" description="Disordered" evidence="1">
    <location>
        <begin position="154"/>
        <end position="175"/>
    </location>
</feature>
<feature type="compositionally biased region" description="Basic and acidic residues" evidence="1">
    <location>
        <begin position="154"/>
        <end position="163"/>
    </location>
</feature>
<protein>
    <submittedName>
        <fullName evidence="3">Uncharacterized protein</fullName>
    </submittedName>
</protein>
<name>A0A9W7LDD2_9STRA</name>
<keyword evidence="4" id="KW-1185">Reference proteome</keyword>
<evidence type="ECO:0000256" key="2">
    <source>
        <dbReference type="SAM" id="Phobius"/>
    </source>
</evidence>
<dbReference type="OrthoDB" id="10413102at2759"/>
<dbReference type="Proteomes" id="UP001165065">
    <property type="component" value="Unassembled WGS sequence"/>
</dbReference>
<keyword evidence="2" id="KW-1133">Transmembrane helix</keyword>
<evidence type="ECO:0000256" key="1">
    <source>
        <dbReference type="SAM" id="MobiDB-lite"/>
    </source>
</evidence>
<keyword evidence="2" id="KW-0472">Membrane</keyword>
<sequence length="405" mass="44980">MLVLSAVGILESVVQFVLTNQILPKFFHLGTTSFTKALLRLCTPLIVKGLFIECCAMFAPLLSNILETDLHMVSVVLFGPVACASDLIGRLMQSSAESILPSIVLELCGTFAEVYTADVLLQGRTNLDDFFITIRWCLGLCGCASSKTTDNKVHSQQSIEKDTKRKRRTTFNHASAAEENTKIERRTTFNHASAAAKNTKLERRTTFNHASAGEENMKIERKTSFNHESATDKKDQRVIFCATVMIINTITEASGLVVGSLFWICCNANPSTPGGGGIELSQAMINLVIMLFGELVLSDSIVAYVSYKFSSRYVISIAHEWEDFWETRRRAIIGLVAILSFIASALILQIPNRFCLTSIMPHEEDWTLTQCIDLTDELRGNIRNLVRVDDMFLTEDGAIDSPWGD</sequence>
<evidence type="ECO:0000313" key="4">
    <source>
        <dbReference type="Proteomes" id="UP001165065"/>
    </source>
</evidence>
<proteinExistence type="predicted"/>